<feature type="transmembrane region" description="Helical" evidence="14">
    <location>
        <begin position="6"/>
        <end position="22"/>
    </location>
</feature>
<dbReference type="GO" id="GO:0005506">
    <property type="term" value="F:iron ion binding"/>
    <property type="evidence" value="ECO:0007669"/>
    <property type="project" value="InterPro"/>
</dbReference>
<dbReference type="InterPro" id="IPR050182">
    <property type="entry name" value="Cytochrome_P450_fam2"/>
</dbReference>
<dbReference type="SUPFAM" id="SSF48264">
    <property type="entry name" value="Cytochrome P450"/>
    <property type="match status" value="1"/>
</dbReference>
<evidence type="ECO:0000256" key="8">
    <source>
        <dbReference type="ARBA" id="ARBA00023002"/>
    </source>
</evidence>
<evidence type="ECO:0000256" key="9">
    <source>
        <dbReference type="ARBA" id="ARBA00023004"/>
    </source>
</evidence>
<keyword evidence="10 13" id="KW-0503">Monooxygenase</keyword>
<evidence type="ECO:0000256" key="1">
    <source>
        <dbReference type="ARBA" id="ARBA00001971"/>
    </source>
</evidence>
<dbReference type="Pfam" id="PF00067">
    <property type="entry name" value="p450"/>
    <property type="match status" value="1"/>
</dbReference>
<comment type="caution">
    <text evidence="15">The sequence shown here is derived from an EMBL/GenBank/DDBJ whole genome shotgun (WGS) entry which is preliminary data.</text>
</comment>
<comment type="cofactor">
    <cofactor evidence="1 12">
        <name>heme</name>
        <dbReference type="ChEBI" id="CHEBI:30413"/>
    </cofactor>
</comment>
<evidence type="ECO:0000313" key="15">
    <source>
        <dbReference type="EMBL" id="KAG8445799.1"/>
    </source>
</evidence>
<dbReference type="PRINTS" id="PR00463">
    <property type="entry name" value="EP450I"/>
</dbReference>
<dbReference type="GO" id="GO:0046222">
    <property type="term" value="P:aflatoxin metabolic process"/>
    <property type="evidence" value="ECO:0007669"/>
    <property type="project" value="UniProtKB-ARBA"/>
</dbReference>
<evidence type="ECO:0000256" key="6">
    <source>
        <dbReference type="ARBA" id="ARBA00022824"/>
    </source>
</evidence>
<dbReference type="AlphaFoldDB" id="A0A8T2JKX0"/>
<dbReference type="InterPro" id="IPR036396">
    <property type="entry name" value="Cyt_P450_sf"/>
</dbReference>
<evidence type="ECO:0000256" key="10">
    <source>
        <dbReference type="ARBA" id="ARBA00023033"/>
    </source>
</evidence>
<dbReference type="InterPro" id="IPR002401">
    <property type="entry name" value="Cyt_P450_E_grp-I"/>
</dbReference>
<keyword evidence="8 13" id="KW-0560">Oxidoreductase</keyword>
<evidence type="ECO:0000256" key="13">
    <source>
        <dbReference type="RuleBase" id="RU000461"/>
    </source>
</evidence>
<reference evidence="15" key="1">
    <citation type="thesis" date="2020" institute="ProQuest LLC" country="789 East Eisenhower Parkway, Ann Arbor, MI, USA">
        <title>Comparative Genomics and Chromosome Evolution.</title>
        <authorList>
            <person name="Mudd A.B."/>
        </authorList>
    </citation>
    <scope>NUCLEOTIDE SEQUENCE</scope>
    <source>
        <strain evidence="15">Female2</strain>
        <tissue evidence="15">Blood</tissue>
    </source>
</reference>
<keyword evidence="5 12" id="KW-0479">Metal-binding</keyword>
<dbReference type="GO" id="GO:0006805">
    <property type="term" value="P:xenobiotic metabolic process"/>
    <property type="evidence" value="ECO:0007669"/>
    <property type="project" value="TreeGrafter"/>
</dbReference>
<evidence type="ECO:0000256" key="3">
    <source>
        <dbReference type="ARBA" id="ARBA00010617"/>
    </source>
</evidence>
<feature type="binding site" description="axial binding residue" evidence="12">
    <location>
        <position position="436"/>
    </location>
    <ligand>
        <name>heme</name>
        <dbReference type="ChEBI" id="CHEBI:30413"/>
    </ligand>
    <ligandPart>
        <name>Fe</name>
        <dbReference type="ChEBI" id="CHEBI:18248"/>
    </ligandPart>
</feature>
<gene>
    <name evidence="15" type="ORF">GDO86_010548</name>
</gene>
<evidence type="ECO:0000256" key="14">
    <source>
        <dbReference type="SAM" id="Phobius"/>
    </source>
</evidence>
<dbReference type="PROSITE" id="PS00086">
    <property type="entry name" value="CYTOCHROME_P450"/>
    <property type="match status" value="1"/>
</dbReference>
<dbReference type="FunFam" id="1.10.630.10:FF:000010">
    <property type="entry name" value="cytochrome P450 2W1 isoform X2"/>
    <property type="match status" value="1"/>
</dbReference>
<proteinExistence type="inferred from homology"/>
<protein>
    <submittedName>
        <fullName evidence="15">Uncharacterized protein</fullName>
    </submittedName>
</protein>
<organism evidence="15 16">
    <name type="scientific">Hymenochirus boettgeri</name>
    <name type="common">Congo dwarf clawed frog</name>
    <dbReference type="NCBI Taxonomy" id="247094"/>
    <lineage>
        <taxon>Eukaryota</taxon>
        <taxon>Metazoa</taxon>
        <taxon>Chordata</taxon>
        <taxon>Craniata</taxon>
        <taxon>Vertebrata</taxon>
        <taxon>Euteleostomi</taxon>
        <taxon>Amphibia</taxon>
        <taxon>Batrachia</taxon>
        <taxon>Anura</taxon>
        <taxon>Pipoidea</taxon>
        <taxon>Pipidae</taxon>
        <taxon>Pipinae</taxon>
        <taxon>Hymenochirus</taxon>
    </lineage>
</organism>
<dbReference type="InterPro" id="IPR001128">
    <property type="entry name" value="Cyt_P450"/>
</dbReference>
<keyword evidence="14" id="KW-1133">Transmembrane helix</keyword>
<dbReference type="GO" id="GO:0005737">
    <property type="term" value="C:cytoplasm"/>
    <property type="evidence" value="ECO:0007669"/>
    <property type="project" value="TreeGrafter"/>
</dbReference>
<dbReference type="EMBL" id="JAACNH010000004">
    <property type="protein sequence ID" value="KAG8445799.1"/>
    <property type="molecule type" value="Genomic_DNA"/>
</dbReference>
<keyword evidence="16" id="KW-1185">Reference proteome</keyword>
<comment type="similarity">
    <text evidence="3 13">Belongs to the cytochrome P450 family.</text>
</comment>
<dbReference type="GO" id="GO:0016712">
    <property type="term" value="F:oxidoreductase activity, acting on paired donors, with incorporation or reduction of molecular oxygen, reduced flavin or flavoprotein as one donor, and incorporation of one atom of oxygen"/>
    <property type="evidence" value="ECO:0007669"/>
    <property type="project" value="TreeGrafter"/>
</dbReference>
<evidence type="ECO:0000256" key="7">
    <source>
        <dbReference type="ARBA" id="ARBA00022848"/>
    </source>
</evidence>
<keyword evidence="9 12" id="KW-0408">Iron</keyword>
<accession>A0A8T2JKX0</accession>
<dbReference type="GO" id="GO:0006082">
    <property type="term" value="P:organic acid metabolic process"/>
    <property type="evidence" value="ECO:0007669"/>
    <property type="project" value="TreeGrafter"/>
</dbReference>
<name>A0A8T2JKX0_9PIPI</name>
<keyword evidence="7" id="KW-0492">Microsome</keyword>
<dbReference type="Gene3D" id="1.10.630.10">
    <property type="entry name" value="Cytochrome P450"/>
    <property type="match status" value="1"/>
</dbReference>
<keyword evidence="11 14" id="KW-0472">Membrane</keyword>
<keyword evidence="6" id="KW-0256">Endoplasmic reticulum</keyword>
<dbReference type="Proteomes" id="UP000812440">
    <property type="component" value="Chromosome 5"/>
</dbReference>
<keyword evidence="14" id="KW-0812">Transmembrane</keyword>
<evidence type="ECO:0000256" key="11">
    <source>
        <dbReference type="ARBA" id="ARBA00023136"/>
    </source>
</evidence>
<evidence type="ECO:0000256" key="5">
    <source>
        <dbReference type="ARBA" id="ARBA00022723"/>
    </source>
</evidence>
<comment type="subcellular location">
    <subcellularLocation>
        <location evidence="2">Microsome membrane</location>
    </subcellularLocation>
</comment>
<evidence type="ECO:0000256" key="2">
    <source>
        <dbReference type="ARBA" id="ARBA00004524"/>
    </source>
</evidence>
<evidence type="ECO:0000313" key="16">
    <source>
        <dbReference type="Proteomes" id="UP000812440"/>
    </source>
</evidence>
<evidence type="ECO:0000256" key="4">
    <source>
        <dbReference type="ARBA" id="ARBA00022617"/>
    </source>
</evidence>
<dbReference type="InterPro" id="IPR017972">
    <property type="entry name" value="Cyt_P450_CS"/>
</dbReference>
<dbReference type="PRINTS" id="PR00385">
    <property type="entry name" value="P450"/>
</dbReference>
<evidence type="ECO:0000256" key="12">
    <source>
        <dbReference type="PIRSR" id="PIRSR602401-1"/>
    </source>
</evidence>
<dbReference type="GO" id="GO:0020037">
    <property type="term" value="F:heme binding"/>
    <property type="evidence" value="ECO:0007669"/>
    <property type="project" value="InterPro"/>
</dbReference>
<sequence>MFITDPLTILLTVVLCLILIFYNKKKTFVNLPPGPKPLPLIGNLHIINLKKPQETMMEFSKRYGSIFTLYIGPKKMVVLCGYEMVKDALINHADDFSDRPNIPIFKDILKGYGVIFSNGENWKAMRRFTLSTLRDFGMGSKIIENKINEECDFLLDKIKSYKGKPFENTMIMNGAVANIIVSILLGHRFDYQDPKFLRLMHLINESLRLLASPMVMMYNTFPMLCRWLPGGHRAVLQNSKELLDYIRETFPEHRESLDINDQRDLIETFFVKQQEEKSNNGLFFHNDNLMMLVTDLFAAGTETTSTTIRWSLLLMIKYPDIQKKVQEEIEKVIGLKQPQAEHRKMMPYTDAVIHEIQRFSNILPINLPHATTRDVTFRGYNLPKGTHVVPLLASVLREKSHFEKPDEFYPQHFLDSQGNFVKNEAFLPFSAGKRSCAGENLAKMELFLFFTRLLQNFTFHAPTEAVLDLTPASGLTTPPMPYDICALPRQ</sequence>
<dbReference type="PANTHER" id="PTHR24300">
    <property type="entry name" value="CYTOCHROME P450 508A4-RELATED"/>
    <property type="match status" value="1"/>
</dbReference>
<dbReference type="PANTHER" id="PTHR24300:SF302">
    <property type="entry name" value="CYTOCHROME P450"/>
    <property type="match status" value="1"/>
</dbReference>
<dbReference type="OrthoDB" id="1055148at2759"/>
<keyword evidence="4 12" id="KW-0349">Heme</keyword>